<dbReference type="GO" id="GO:0016567">
    <property type="term" value="P:protein ubiquitination"/>
    <property type="evidence" value="ECO:0007669"/>
    <property type="project" value="InterPro"/>
</dbReference>
<dbReference type="Gene3D" id="1.20.120.1750">
    <property type="match status" value="1"/>
</dbReference>
<evidence type="ECO:0000256" key="3">
    <source>
        <dbReference type="ARBA" id="ARBA00022679"/>
    </source>
</evidence>
<dbReference type="SUPFAM" id="SSF57850">
    <property type="entry name" value="RING/U-box"/>
    <property type="match status" value="2"/>
</dbReference>
<feature type="coiled-coil region" evidence="9">
    <location>
        <begin position="569"/>
        <end position="596"/>
    </location>
</feature>
<keyword evidence="8" id="KW-0862">Zinc</keyword>
<evidence type="ECO:0000256" key="1">
    <source>
        <dbReference type="ARBA" id="ARBA00001798"/>
    </source>
</evidence>
<evidence type="ECO:0000256" key="5">
    <source>
        <dbReference type="ARBA" id="ARBA00022737"/>
    </source>
</evidence>
<dbReference type="Proteomes" id="UP000241818">
    <property type="component" value="Unassembled WGS sequence"/>
</dbReference>
<evidence type="ECO:0000256" key="7">
    <source>
        <dbReference type="ARBA" id="ARBA00022786"/>
    </source>
</evidence>
<feature type="domain" description="RING-type" evidence="11">
    <location>
        <begin position="179"/>
        <end position="381"/>
    </location>
</feature>
<reference evidence="12 13" key="1">
    <citation type="journal article" date="2018" name="New Phytol.">
        <title>Comparative genomics and transcriptomics depict ericoid mycorrhizal fungi as versatile saprotrophs and plant mutualists.</title>
        <authorList>
            <person name="Martino E."/>
            <person name="Morin E."/>
            <person name="Grelet G.A."/>
            <person name="Kuo A."/>
            <person name="Kohler A."/>
            <person name="Daghino S."/>
            <person name="Barry K.W."/>
            <person name="Cichocki N."/>
            <person name="Clum A."/>
            <person name="Dockter R.B."/>
            <person name="Hainaut M."/>
            <person name="Kuo R.C."/>
            <person name="LaButti K."/>
            <person name="Lindahl B.D."/>
            <person name="Lindquist E.A."/>
            <person name="Lipzen A."/>
            <person name="Khouja H.R."/>
            <person name="Magnuson J."/>
            <person name="Murat C."/>
            <person name="Ohm R.A."/>
            <person name="Singer S.W."/>
            <person name="Spatafora J.W."/>
            <person name="Wang M."/>
            <person name="Veneault-Fourrey C."/>
            <person name="Henrissat B."/>
            <person name="Grigoriev I.V."/>
            <person name="Martin F.M."/>
            <person name="Perotto S."/>
        </authorList>
    </citation>
    <scope>NUCLEOTIDE SEQUENCE [LARGE SCALE GENOMIC DNA]</scope>
    <source>
        <strain evidence="12 13">ATCC 22711</strain>
    </source>
</reference>
<evidence type="ECO:0000256" key="2">
    <source>
        <dbReference type="ARBA" id="ARBA00012251"/>
    </source>
</evidence>
<evidence type="ECO:0000256" key="8">
    <source>
        <dbReference type="ARBA" id="ARBA00022833"/>
    </source>
</evidence>
<proteinExistence type="predicted"/>
<keyword evidence="9" id="KW-0175">Coiled coil</keyword>
<dbReference type="GO" id="GO:0061630">
    <property type="term" value="F:ubiquitin protein ligase activity"/>
    <property type="evidence" value="ECO:0007669"/>
    <property type="project" value="UniProtKB-EC"/>
</dbReference>
<dbReference type="STRING" id="857342.A0A2T3AU82"/>
<dbReference type="InterPro" id="IPR031127">
    <property type="entry name" value="E3_UB_ligase_RBR"/>
</dbReference>
<feature type="coiled-coil region" evidence="9">
    <location>
        <begin position="378"/>
        <end position="429"/>
    </location>
</feature>
<evidence type="ECO:0000256" key="6">
    <source>
        <dbReference type="ARBA" id="ARBA00022771"/>
    </source>
</evidence>
<dbReference type="InterPro" id="IPR044066">
    <property type="entry name" value="TRIAD_supradom"/>
</dbReference>
<sequence>MRRSEGPAPTTHSDADYLREVLLLEDGRTEELCDADLTKEAEALGIAIPRPPSPRNTAHDSLCESAITVASHHARTTSSASRGSDSTGMTSRSSLDHAAPPQMRKRSNPRRSLSFSEYEKFVMQTEARDAANLDFSPPPVPAEPAPSLFSVSTRRSYASIRKGIKSRLRLRRTKTSEEATPSCICCREDSEKTRPVHTLPCQHSYCDACLRALISQASTDESKMPPRCCSRAIPASVIKSLLSREDQHNFMKSVLQFSTPWSQRIFCTNPACGEFIPKRDKIDPKHPFEVVCRKCRTRVCSTCKSAAHALGQACPADWELDAVLQMGGNTGWRRCYKCRDLVELTQGSSYITCRCKAQFCYVCGAVWDSVIGCPNFCNGEEELERRRLEEEARIAELEAERLAKEEEEQQEAAEKLAAEKRTLESEQLNTLRTRHINERDRFCAFERKVKRDMWTRQAQVRLDTLGRHSELQTKMKERHLGTAAHLEDRQVGAEMELRATLKQSERSVHIRLRHMEAYCDGLGRSANGSNPARVVTERDLRELGQQYNLRDDMERLHQSKINVMRDKQAKQMEHLLSRQEEELKRLTAKHAEELRILELSFATEDEDFVKLFSERRRRLTSRWYLAEEIERKKLEIRTKLRFAPMAAIEWPPPAPEMEEQLHVVSEDD</sequence>
<dbReference type="RefSeq" id="XP_024718224.1">
    <property type="nucleotide sequence ID" value="XM_024861100.1"/>
</dbReference>
<evidence type="ECO:0000313" key="12">
    <source>
        <dbReference type="EMBL" id="PSS12226.1"/>
    </source>
</evidence>
<dbReference type="PROSITE" id="PS51873">
    <property type="entry name" value="TRIAD"/>
    <property type="match status" value="1"/>
</dbReference>
<dbReference type="PROSITE" id="PS00518">
    <property type="entry name" value="ZF_RING_1"/>
    <property type="match status" value="1"/>
</dbReference>
<feature type="compositionally biased region" description="Polar residues" evidence="10">
    <location>
        <begin position="83"/>
        <end position="93"/>
    </location>
</feature>
<dbReference type="PANTHER" id="PTHR11685">
    <property type="entry name" value="RBR FAMILY RING FINGER AND IBR DOMAIN-CONTAINING"/>
    <property type="match status" value="1"/>
</dbReference>
<dbReference type="Pfam" id="PF01485">
    <property type="entry name" value="IBR"/>
    <property type="match status" value="2"/>
</dbReference>
<evidence type="ECO:0000313" key="13">
    <source>
        <dbReference type="Proteomes" id="UP000241818"/>
    </source>
</evidence>
<name>A0A2T3AU82_AMORE</name>
<keyword evidence="5" id="KW-0677">Repeat</keyword>
<dbReference type="Gene3D" id="3.30.40.10">
    <property type="entry name" value="Zinc/RING finger domain, C3HC4 (zinc finger)"/>
    <property type="match status" value="1"/>
</dbReference>
<evidence type="ECO:0000256" key="4">
    <source>
        <dbReference type="ARBA" id="ARBA00022723"/>
    </source>
</evidence>
<evidence type="ECO:0000256" key="10">
    <source>
        <dbReference type="SAM" id="MobiDB-lite"/>
    </source>
</evidence>
<dbReference type="AlphaFoldDB" id="A0A2T3AU82"/>
<dbReference type="InterPro" id="IPR017907">
    <property type="entry name" value="Znf_RING_CS"/>
</dbReference>
<feature type="region of interest" description="Disordered" evidence="10">
    <location>
        <begin position="71"/>
        <end position="112"/>
    </location>
</feature>
<dbReference type="OrthoDB" id="9977870at2759"/>
<keyword evidence="7" id="KW-0833">Ubl conjugation pathway</keyword>
<protein>
    <recommendedName>
        <fullName evidence="2">RBR-type E3 ubiquitin transferase</fullName>
        <ecNumber evidence="2">2.3.2.31</ecNumber>
    </recommendedName>
</protein>
<gene>
    <name evidence="12" type="ORF">M430DRAFT_106760</name>
</gene>
<dbReference type="EMBL" id="KZ679015">
    <property type="protein sequence ID" value="PSS12226.1"/>
    <property type="molecule type" value="Genomic_DNA"/>
</dbReference>
<evidence type="ECO:0000259" key="11">
    <source>
        <dbReference type="PROSITE" id="PS51873"/>
    </source>
</evidence>
<dbReference type="InterPro" id="IPR013083">
    <property type="entry name" value="Znf_RING/FYVE/PHD"/>
</dbReference>
<dbReference type="GeneID" id="36569181"/>
<dbReference type="EC" id="2.3.2.31" evidence="2"/>
<evidence type="ECO:0000256" key="9">
    <source>
        <dbReference type="SAM" id="Coils"/>
    </source>
</evidence>
<comment type="catalytic activity">
    <reaction evidence="1">
        <text>[E2 ubiquitin-conjugating enzyme]-S-ubiquitinyl-L-cysteine + [acceptor protein]-L-lysine = [E2 ubiquitin-conjugating enzyme]-L-cysteine + [acceptor protein]-N(6)-ubiquitinyl-L-lysine.</text>
        <dbReference type="EC" id="2.3.2.31"/>
    </reaction>
</comment>
<dbReference type="CDD" id="cd20335">
    <property type="entry name" value="BRcat_RBR"/>
    <property type="match status" value="1"/>
</dbReference>
<dbReference type="InterPro" id="IPR002867">
    <property type="entry name" value="IBR_dom"/>
</dbReference>
<accession>A0A2T3AU82</accession>
<dbReference type="GO" id="GO:0008270">
    <property type="term" value="F:zinc ion binding"/>
    <property type="evidence" value="ECO:0007669"/>
    <property type="project" value="UniProtKB-KW"/>
</dbReference>
<keyword evidence="3" id="KW-0808">Transferase</keyword>
<keyword evidence="6" id="KW-0863">Zinc-finger</keyword>
<dbReference type="CDD" id="cd22584">
    <property type="entry name" value="Rcat_RBR_unk"/>
    <property type="match status" value="1"/>
</dbReference>
<keyword evidence="4" id="KW-0479">Metal-binding</keyword>
<organism evidence="12 13">
    <name type="scientific">Amorphotheca resinae ATCC 22711</name>
    <dbReference type="NCBI Taxonomy" id="857342"/>
    <lineage>
        <taxon>Eukaryota</taxon>
        <taxon>Fungi</taxon>
        <taxon>Dikarya</taxon>
        <taxon>Ascomycota</taxon>
        <taxon>Pezizomycotina</taxon>
        <taxon>Leotiomycetes</taxon>
        <taxon>Helotiales</taxon>
        <taxon>Amorphothecaceae</taxon>
        <taxon>Amorphotheca</taxon>
    </lineage>
</organism>
<keyword evidence="13" id="KW-1185">Reference proteome</keyword>
<dbReference type="InParanoid" id="A0A2T3AU82"/>